<dbReference type="Proteomes" id="UP001732700">
    <property type="component" value="Chromosome 5A"/>
</dbReference>
<evidence type="ECO:0000313" key="1">
    <source>
        <dbReference type="EnsemblPlants" id="AVESA.00010b.r2.5AG0805950.1.CDS"/>
    </source>
</evidence>
<reference evidence="1" key="2">
    <citation type="submission" date="2025-09" db="UniProtKB">
        <authorList>
            <consortium name="EnsemblPlants"/>
        </authorList>
    </citation>
    <scope>IDENTIFICATION</scope>
</reference>
<dbReference type="EnsemblPlants" id="AVESA.00010b.r2.5AG0805950.1">
    <property type="protein sequence ID" value="AVESA.00010b.r2.5AG0805950.1.CDS"/>
    <property type="gene ID" value="AVESA.00010b.r2.5AG0805950"/>
</dbReference>
<organism evidence="1 2">
    <name type="scientific">Avena sativa</name>
    <name type="common">Oat</name>
    <dbReference type="NCBI Taxonomy" id="4498"/>
    <lineage>
        <taxon>Eukaryota</taxon>
        <taxon>Viridiplantae</taxon>
        <taxon>Streptophyta</taxon>
        <taxon>Embryophyta</taxon>
        <taxon>Tracheophyta</taxon>
        <taxon>Spermatophyta</taxon>
        <taxon>Magnoliopsida</taxon>
        <taxon>Liliopsida</taxon>
        <taxon>Poales</taxon>
        <taxon>Poaceae</taxon>
        <taxon>BOP clade</taxon>
        <taxon>Pooideae</taxon>
        <taxon>Poodae</taxon>
        <taxon>Poeae</taxon>
        <taxon>Poeae Chloroplast Group 1 (Aveneae type)</taxon>
        <taxon>Aveninae</taxon>
        <taxon>Avena</taxon>
    </lineage>
</organism>
<proteinExistence type="predicted"/>
<sequence length="247" mass="26272">MAPAPPSSGRIRPWLVVGDLVLAALWVCAGALVKLFVNSVLGLGGRPEGEAAKVSLSVVYMFLFAWLESLTGGASYNPLTALSGAVASRGGPALYLFTIFVRVPAQVIGAVVGVILVRVVFPKVGKGAALTVGVHHGALAEGLATFMVVLVSVTLKKKEKGFFMKTWIGSIWKMTIHLLSSDITGGIMNPASAFAWAYARGDHATFDHLLVYWLAPLQATLLGVWVVTFLTKPTKIKEKEAEGKKNK</sequence>
<protein>
    <submittedName>
        <fullName evidence="1">Uncharacterized protein</fullName>
    </submittedName>
</protein>
<name>A0ACD5XL07_AVESA</name>
<keyword evidence="2" id="KW-1185">Reference proteome</keyword>
<evidence type="ECO:0000313" key="2">
    <source>
        <dbReference type="Proteomes" id="UP001732700"/>
    </source>
</evidence>
<accession>A0ACD5XL07</accession>
<reference evidence="1" key="1">
    <citation type="submission" date="2021-05" db="EMBL/GenBank/DDBJ databases">
        <authorList>
            <person name="Scholz U."/>
            <person name="Mascher M."/>
            <person name="Fiebig A."/>
        </authorList>
    </citation>
    <scope>NUCLEOTIDE SEQUENCE [LARGE SCALE GENOMIC DNA]</scope>
</reference>